<keyword evidence="3" id="KW-0326">Glycosidase</keyword>
<feature type="domain" description="Gylcosyl hydrolase 115 C-terminal" evidence="7">
    <location>
        <begin position="1219"/>
        <end position="1380"/>
    </location>
</feature>
<dbReference type="GO" id="GO:0004553">
    <property type="term" value="F:hydrolase activity, hydrolyzing O-glycosyl compounds"/>
    <property type="evidence" value="ECO:0007669"/>
    <property type="project" value="InterPro"/>
</dbReference>
<evidence type="ECO:0000256" key="4">
    <source>
        <dbReference type="PIRSR" id="PIRSR606710-1"/>
    </source>
</evidence>
<feature type="active site" description="Proton acceptor" evidence="4">
    <location>
        <position position="63"/>
    </location>
</feature>
<feature type="signal peptide" evidence="6">
    <location>
        <begin position="1"/>
        <end position="20"/>
    </location>
</feature>
<dbReference type="Gene3D" id="2.115.10.20">
    <property type="entry name" value="Glycosyl hydrolase domain, family 43"/>
    <property type="match status" value="1"/>
</dbReference>
<dbReference type="GO" id="GO:0005975">
    <property type="term" value="P:carbohydrate metabolic process"/>
    <property type="evidence" value="ECO:0007669"/>
    <property type="project" value="InterPro"/>
</dbReference>
<evidence type="ECO:0000313" key="9">
    <source>
        <dbReference type="EMBL" id="EGK02280.1"/>
    </source>
</evidence>
<evidence type="ECO:0000256" key="5">
    <source>
        <dbReference type="PIRSR" id="PIRSR606710-2"/>
    </source>
</evidence>
<dbReference type="Pfam" id="PF17851">
    <property type="entry name" value="GH43_C2"/>
    <property type="match status" value="1"/>
</dbReference>
<dbReference type="SUPFAM" id="SSF55545">
    <property type="entry name" value="beta-N-acetylhexosaminidase-like domain"/>
    <property type="match status" value="1"/>
</dbReference>
<dbReference type="CDD" id="cd18617">
    <property type="entry name" value="GH43_XynB-like"/>
    <property type="match status" value="1"/>
</dbReference>
<comment type="caution">
    <text evidence="9">The sequence shown here is derived from an EMBL/GenBank/DDBJ whole genome shotgun (WGS) entry which is preliminary data.</text>
</comment>
<keyword evidence="10" id="KW-1185">Reference proteome</keyword>
<dbReference type="PANTHER" id="PTHR37842">
    <property type="match status" value="1"/>
</dbReference>
<dbReference type="SUPFAM" id="SSF75005">
    <property type="entry name" value="Arabinanase/levansucrase/invertase"/>
    <property type="match status" value="1"/>
</dbReference>
<dbReference type="Gene3D" id="1.20.58.2150">
    <property type="match status" value="1"/>
</dbReference>
<keyword evidence="6" id="KW-0732">Signal</keyword>
<dbReference type="Gene3D" id="2.60.120.200">
    <property type="match status" value="1"/>
</dbReference>
<dbReference type="HOGENOM" id="CLU_255313_0_0_10"/>
<dbReference type="Pfam" id="PF17829">
    <property type="entry name" value="GH115_C"/>
    <property type="match status" value="1"/>
</dbReference>
<feature type="site" description="Important for catalytic activity, responsible for pKa modulation of the active site Glu and correct orientation of both the proton donor and substrate" evidence="5">
    <location>
        <position position="173"/>
    </location>
</feature>
<sequence>MRTKDLYTCLAMLILTIAFSRTGNSQTADFHYFQYKGQDACFAQAINDRNQYFNPVLSGFYPDPSICRKGSDYYLVTSTFSYYPGIPIFHSTDLVNWVQIGNVLNRPSQLQLKAGIRLSGGIYAPTIRYNKYNDTFYLITTCTDGIGNFIVKTKNPKENNWSEPVPLHFGGIDPDIFFDEDGKAYIVHNDEPDGKPEWDGHRSIWLRQFSVEGDSIFGEKKMIVDGGTDKAKHPVWIEAPHLYKINGYYYLLCAEGGTSVQHSEVVFRSENIFGPYIPWKNNPVLTQRNLPENRKNPVTSAGHADLIQTAEGDWYAVFLACRPYEGNYYNTGRETFMLPVTWVDGYPVILKANEEIPYIVNKANLRPNTESYKGNFTWKDDFDDEKLGDRYLMLRTPPEDKWWKTANGMLTLSSTGSTIYEPNQPAFTGIRQQHLTFSAQIKMDYLPDNEGDIAGLVCYQQEKHNFVFGKTTDGNGKYYLVLKRAEGDVKTIAKTETPDGTARKAVTLKVEGKKDKYSFLYSFDDGESWKTIAEDVDAKNLSTQSAGGFTGTIIGCYVYNDTTPVDDRKLPAKDIVNPFGVERFVFSSAGQEYLSLVESGKPVQVISDINDYAGVIRAVGDLKDDFRKVSGNLPSVSGKTAIIIGTAGKSAIIDKLARDGKIDKNELAGKNEKYVIQTIDNPTGDIQKALIIAGSDKRGTIYGIYELSAQIGVSPWYWWADVPVEHQTNLYIKPGKYTDGEPAVKYRGIFINDEAPAFQSWCIEKFGGVNSKMYKHMFELILRLKGNFLWPAMWGNAFFDDDPLNGQLADEYGIVINTSHHEPMGRAHSEWKRYGEGAWNYSKNPKALQNFWKGGMERMKNYETVVTVGMRGDGDEPMSEESDIALLQKIVKDQRKIISEVTGKKAEETPQVWALYKEVQDYYDKGMRVPDDITLLLCDDNWGNVRKLPDLNAKPRKGGYGMYYHFDYVGGPRNYKWINVSQVQRIWEQMNLTYQYGVDKIWVVNVGDLKPMEYPISFFLDMAWNPDRFNADNLLLHTEEWCARQFGEKYAKESARLINLYTKYNRRVTPELLNENTYSLENYNEFETVVSDYRNLVVDAMRLYYLMPNEYKDAFDQLVLFPVNACSNLYEMYYAVARNRHYAAKMDIQANYWADKAKECFARDSILTMHYNNDIAGGKWSHMMDQIRIGYTSWQQPEKRVMPKVEYIMQTMIHKEKIFAEADGYVSIEAENHTTANNGAKVSWVIIPDLGKTVSGVTTTPVTENPGKDVYLEYKADLKTKGKARLIVLTSPTLNFNANKGLRYAVSLNGGEEQIVNINGHYKGELGQWQAEQIIETSTIHNIDKEGIHTIRIRPLEPGIVFQKIMLDTGCLKPSYLGAPQSDLK</sequence>
<feature type="domain" description="Beta-xylosidase C-terminal Concanavalin A-like" evidence="8">
    <location>
        <begin position="379"/>
        <end position="561"/>
    </location>
</feature>
<dbReference type="STRING" id="742766.HMPREF9455_01550"/>
<dbReference type="Gene3D" id="3.30.379.10">
    <property type="entry name" value="Chitobiase/beta-hexosaminidase domain 2-like"/>
    <property type="match status" value="1"/>
</dbReference>
<dbReference type="InterPro" id="IPR029018">
    <property type="entry name" value="Hex-like_dom2"/>
</dbReference>
<dbReference type="Pfam" id="PF04616">
    <property type="entry name" value="Glyco_hydro_43"/>
    <property type="match status" value="1"/>
</dbReference>
<dbReference type="PANTHER" id="PTHR37842:SF2">
    <property type="entry name" value="GYLCOSYL HYDROLASE 115 C-TERMINAL DOMAIN-CONTAINING PROTEIN"/>
    <property type="match status" value="1"/>
</dbReference>
<dbReference type="InterPro" id="IPR023296">
    <property type="entry name" value="Glyco_hydro_beta-prop_sf"/>
</dbReference>
<dbReference type="SUPFAM" id="SSF49899">
    <property type="entry name" value="Concanavalin A-like lectins/glucanases"/>
    <property type="match status" value="1"/>
</dbReference>
<dbReference type="OrthoDB" id="8727830at2"/>
<dbReference type="Pfam" id="PF15979">
    <property type="entry name" value="Glyco_hydro_115"/>
    <property type="match status" value="1"/>
</dbReference>
<evidence type="ECO:0000256" key="3">
    <source>
        <dbReference type="ARBA" id="ARBA00023295"/>
    </source>
</evidence>
<evidence type="ECO:0000259" key="7">
    <source>
        <dbReference type="Pfam" id="PF17829"/>
    </source>
</evidence>
<dbReference type="eggNOG" id="COG3507">
    <property type="taxonomic scope" value="Bacteria"/>
</dbReference>
<gene>
    <name evidence="9" type="ORF">HMPREF9455_01550</name>
</gene>
<dbReference type="InterPro" id="IPR006710">
    <property type="entry name" value="Glyco_hydro_43"/>
</dbReference>
<proteinExistence type="inferred from homology"/>
<dbReference type="Proteomes" id="UP000004913">
    <property type="component" value="Unassembled WGS sequence"/>
</dbReference>
<comment type="similarity">
    <text evidence="1">Belongs to the glycosyl hydrolase 43 family.</text>
</comment>
<keyword evidence="2" id="KW-0378">Hydrolase</keyword>
<dbReference type="Gene3D" id="2.60.120.1620">
    <property type="match status" value="1"/>
</dbReference>
<dbReference type="InterPro" id="IPR013320">
    <property type="entry name" value="ConA-like_dom_sf"/>
</dbReference>
<dbReference type="InterPro" id="IPR041542">
    <property type="entry name" value="GH43_C2"/>
</dbReference>
<dbReference type="InterPro" id="IPR041437">
    <property type="entry name" value="GH115_C"/>
</dbReference>
<feature type="chain" id="PRO_5003325546" description="Gylcosyl hydrolase 115 C-terminal domain-containing protein" evidence="6">
    <location>
        <begin position="21"/>
        <end position="1385"/>
    </location>
</feature>
<dbReference type="InterPro" id="IPR042301">
    <property type="entry name" value="GH115_sf"/>
</dbReference>
<feature type="active site" description="Proton donor" evidence="4">
    <location>
        <position position="238"/>
    </location>
</feature>
<reference evidence="9 10" key="1">
    <citation type="submission" date="2011-04" db="EMBL/GenBank/DDBJ databases">
        <title>The Genome Sequence of Dysgonomonas gadei ATCC BAA-286.</title>
        <authorList>
            <consortium name="The Broad Institute Genome Sequencing Platform"/>
            <person name="Earl A."/>
            <person name="Ward D."/>
            <person name="Feldgarden M."/>
            <person name="Gevers D."/>
            <person name="Pudlo N."/>
            <person name="Martens E."/>
            <person name="Allen-Vercoe E."/>
            <person name="Young S.K."/>
            <person name="Zeng Q."/>
            <person name="Gargeya S."/>
            <person name="Fitzgerald M."/>
            <person name="Haas B."/>
            <person name="Abouelleil A."/>
            <person name="Alvarado L."/>
            <person name="Arachchi H.M."/>
            <person name="Berlin A."/>
            <person name="Brown A."/>
            <person name="Chapman S.B."/>
            <person name="Chen Z."/>
            <person name="Dunbar C."/>
            <person name="Freedman E."/>
            <person name="Gearin G."/>
            <person name="Gellesch M."/>
            <person name="Goldberg J."/>
            <person name="Griggs A."/>
            <person name="Gujja S."/>
            <person name="Heiman D."/>
            <person name="Howarth C."/>
            <person name="Larson L."/>
            <person name="Lui A."/>
            <person name="MacDonald P.J.P."/>
            <person name="Mehta T."/>
            <person name="Montmayeur A."/>
            <person name="Murphy C."/>
            <person name="Neiman D."/>
            <person name="Pearson M."/>
            <person name="Priest M."/>
            <person name="Roberts A."/>
            <person name="Saif S."/>
            <person name="Shea T."/>
            <person name="Shenoy N."/>
            <person name="Sisk P."/>
            <person name="Stolte C."/>
            <person name="Sykes S."/>
            <person name="Yandava C."/>
            <person name="Wortman J."/>
            <person name="Nusbaum C."/>
            <person name="Birren B."/>
        </authorList>
    </citation>
    <scope>NUCLEOTIDE SEQUENCE [LARGE SCALE GENOMIC DNA]</scope>
    <source>
        <strain evidence="9 10">ATCC BAA-286</strain>
    </source>
</reference>
<evidence type="ECO:0000256" key="1">
    <source>
        <dbReference type="ARBA" id="ARBA00009865"/>
    </source>
</evidence>
<dbReference type="InterPro" id="IPR031924">
    <property type="entry name" value="GH115"/>
</dbReference>
<accession>F5IWT3</accession>
<dbReference type="Gene3D" id="3.20.20.520">
    <property type="entry name" value="Glycosyl hydrolase family 115"/>
    <property type="match status" value="1"/>
</dbReference>
<evidence type="ECO:0008006" key="11">
    <source>
        <dbReference type="Google" id="ProtNLM"/>
    </source>
</evidence>
<dbReference type="EMBL" id="ADLV01000018">
    <property type="protein sequence ID" value="EGK02280.1"/>
    <property type="molecule type" value="Genomic_DNA"/>
</dbReference>
<evidence type="ECO:0000259" key="8">
    <source>
        <dbReference type="Pfam" id="PF17851"/>
    </source>
</evidence>
<evidence type="ECO:0000256" key="6">
    <source>
        <dbReference type="SAM" id="SignalP"/>
    </source>
</evidence>
<evidence type="ECO:0000313" key="10">
    <source>
        <dbReference type="Proteomes" id="UP000004913"/>
    </source>
</evidence>
<protein>
    <recommendedName>
        <fullName evidence="11">Gylcosyl hydrolase 115 C-terminal domain-containing protein</fullName>
    </recommendedName>
</protein>
<organism evidence="9 10">
    <name type="scientific">Dysgonomonas gadei ATCC BAA-286</name>
    <dbReference type="NCBI Taxonomy" id="742766"/>
    <lineage>
        <taxon>Bacteria</taxon>
        <taxon>Pseudomonadati</taxon>
        <taxon>Bacteroidota</taxon>
        <taxon>Bacteroidia</taxon>
        <taxon>Bacteroidales</taxon>
        <taxon>Dysgonomonadaceae</taxon>
        <taxon>Dysgonomonas</taxon>
    </lineage>
</organism>
<evidence type="ECO:0000256" key="2">
    <source>
        <dbReference type="ARBA" id="ARBA00022801"/>
    </source>
</evidence>
<name>F5IWT3_9BACT</name>